<dbReference type="PANTHER" id="PTHR22990">
    <property type="entry name" value="F-BOX ONLY PROTEIN"/>
    <property type="match status" value="1"/>
</dbReference>
<evidence type="ECO:0000259" key="4">
    <source>
        <dbReference type="Pfam" id="PF05048"/>
    </source>
</evidence>
<evidence type="ECO:0000256" key="3">
    <source>
        <dbReference type="SAM" id="Phobius"/>
    </source>
</evidence>
<evidence type="ECO:0000313" key="5">
    <source>
        <dbReference type="EMBL" id="RKD88979.1"/>
    </source>
</evidence>
<keyword evidence="6" id="KW-1185">Reference proteome</keyword>
<dbReference type="AlphaFoldDB" id="A0A3R7KIW9"/>
<dbReference type="Gene3D" id="2.160.20.10">
    <property type="entry name" value="Single-stranded right-handed beta-helix, Pectin lyase-like"/>
    <property type="match status" value="1"/>
</dbReference>
<gene>
    <name evidence="5" type="ORF">ATJ93_3800</name>
</gene>
<name>A0A3R7KIW9_9EURY</name>
<feature type="domain" description="Periplasmic copper-binding protein NosD beta helix" evidence="4">
    <location>
        <begin position="400"/>
        <end position="565"/>
    </location>
</feature>
<protein>
    <submittedName>
        <fullName evidence="5">Nitrous oxidase accessory protein NosD</fullName>
    </submittedName>
</protein>
<sequence>MNQIAFIRIRPSQRVNERLRLWSLVVAVLATILCVGVVFGVETGAESPEPVSFDDTVQTGLTLEDEYSLLGTSNVVLPRVQTFYSQYEYVVGYYGVDTYVDAQRQAGHDHRFGYPIAIYVTDYGDTGIDLNDDGYPIVERDPGWTDAEEAWYVVDSDARTPSEKAVPSFADRSDAESFAESHGGEVLSWAEIVDTPFETDDASSVRDRVDEQNADADELVNNSKTHDERPVSVVVGEDVDNVQEGINEAPENTTVLVPEGTYNETLQIDRPITLAGDGNVTIRGDEDGSVVTVTTSDVSVRDLSITGVGTLATGAEELPGEVSDEWDDDFLVYYGGADAGVSAHVADDVLIEDVDIETPANGVILRDSNGAVVRNVTVREATEGDTGYAGVMALRSPGIIENSTITDGRDTVYLYRSPGMVVRNNEIGESDLGVHLMHTDRALLADNRIRNVENTGIYIMTGPVGNAIVGNEISNSSYGASVGGSDSYVAENVFEANDYGLRMAASASIYEHNVFAGNDVGARDAAVLPTNRVVRNDFVGNEDHAIAGAGPLRIWSYDGDGNYWQGGTSLADGTPPKRPYSPTDPVDGRLHDVDGAETLARAPALDALSGLEQSVSGMQTKSIVDLSPACGPNNPELIERTAWAEAAYSCNGTVVTD</sequence>
<evidence type="ECO:0000256" key="2">
    <source>
        <dbReference type="SAM" id="MobiDB-lite"/>
    </source>
</evidence>
<evidence type="ECO:0000313" key="6">
    <source>
        <dbReference type="Proteomes" id="UP000283805"/>
    </source>
</evidence>
<dbReference type="Proteomes" id="UP000283805">
    <property type="component" value="Unassembled WGS sequence"/>
</dbReference>
<feature type="region of interest" description="Disordered" evidence="2">
    <location>
        <begin position="567"/>
        <end position="591"/>
    </location>
</feature>
<keyword evidence="3" id="KW-0472">Membrane</keyword>
<dbReference type="PANTHER" id="PTHR22990:SF15">
    <property type="entry name" value="F-BOX ONLY PROTEIN 10"/>
    <property type="match status" value="1"/>
</dbReference>
<keyword evidence="3" id="KW-1133">Transmembrane helix</keyword>
<dbReference type="InterPro" id="IPR007742">
    <property type="entry name" value="NosD_dom"/>
</dbReference>
<organism evidence="5 6">
    <name type="scientific">Halopiger aswanensis</name>
    <dbReference type="NCBI Taxonomy" id="148449"/>
    <lineage>
        <taxon>Archaea</taxon>
        <taxon>Methanobacteriati</taxon>
        <taxon>Methanobacteriota</taxon>
        <taxon>Stenosarchaea group</taxon>
        <taxon>Halobacteria</taxon>
        <taxon>Halobacteriales</taxon>
        <taxon>Natrialbaceae</taxon>
        <taxon>Halopiger</taxon>
    </lineage>
</organism>
<dbReference type="InterPro" id="IPR051550">
    <property type="entry name" value="SCF-Subunits/Alg-Epimerases"/>
</dbReference>
<dbReference type="RefSeq" id="WP_120246145.1">
    <property type="nucleotide sequence ID" value="NZ_RAPO01000004.1"/>
</dbReference>
<proteinExistence type="predicted"/>
<accession>A0A3R7KIW9</accession>
<dbReference type="InterPro" id="IPR011050">
    <property type="entry name" value="Pectin_lyase_fold/virulence"/>
</dbReference>
<evidence type="ECO:0000256" key="1">
    <source>
        <dbReference type="ARBA" id="ARBA00022737"/>
    </source>
</evidence>
<dbReference type="InterPro" id="IPR006626">
    <property type="entry name" value="PbH1"/>
</dbReference>
<feature type="transmembrane region" description="Helical" evidence="3">
    <location>
        <begin position="21"/>
        <end position="41"/>
    </location>
</feature>
<dbReference type="Pfam" id="PF05573">
    <property type="entry name" value="NosL"/>
    <property type="match status" value="1"/>
</dbReference>
<dbReference type="SMART" id="SM00710">
    <property type="entry name" value="PbH1"/>
    <property type="match status" value="5"/>
</dbReference>
<dbReference type="OrthoDB" id="29186at2157"/>
<dbReference type="Gene3D" id="3.30.70.2050">
    <property type="match status" value="1"/>
</dbReference>
<dbReference type="SUPFAM" id="SSF51126">
    <property type="entry name" value="Pectin lyase-like"/>
    <property type="match status" value="1"/>
</dbReference>
<comment type="caution">
    <text evidence="5">The sequence shown here is derived from an EMBL/GenBank/DDBJ whole genome shotgun (WGS) entry which is preliminary data.</text>
</comment>
<dbReference type="SUPFAM" id="SSF160387">
    <property type="entry name" value="NosL/MerB-like"/>
    <property type="match status" value="1"/>
</dbReference>
<dbReference type="InterPro" id="IPR012334">
    <property type="entry name" value="Pectin_lyas_fold"/>
</dbReference>
<dbReference type="Pfam" id="PF05048">
    <property type="entry name" value="NosD"/>
    <property type="match status" value="1"/>
</dbReference>
<keyword evidence="3" id="KW-0812">Transmembrane</keyword>
<dbReference type="EMBL" id="RAPO01000004">
    <property type="protein sequence ID" value="RKD88979.1"/>
    <property type="molecule type" value="Genomic_DNA"/>
</dbReference>
<reference evidence="5 6" key="1">
    <citation type="submission" date="2018-09" db="EMBL/GenBank/DDBJ databases">
        <title>Genomic Encyclopedia of Archaeal and Bacterial Type Strains, Phase II (KMG-II): from individual species to whole genera.</title>
        <authorList>
            <person name="Goeker M."/>
        </authorList>
    </citation>
    <scope>NUCLEOTIDE SEQUENCE [LARGE SCALE GENOMIC DNA]</scope>
    <source>
        <strain evidence="5 6">DSM 13151</strain>
    </source>
</reference>
<dbReference type="InterPro" id="IPR008719">
    <property type="entry name" value="N2O_reductase_NosL"/>
</dbReference>
<keyword evidence="1" id="KW-0677">Repeat</keyword>